<sequence>MSQFIEKLLSEAKTLCTKCVKFGNGYGGSVNSSSRSAEEQEHRKGWCGGLAAMMG</sequence>
<accession>A0AAP0PI41</accession>
<keyword evidence="2" id="KW-1185">Reference proteome</keyword>
<comment type="caution">
    <text evidence="1">The sequence shown here is derived from an EMBL/GenBank/DDBJ whole genome shotgun (WGS) entry which is preliminary data.</text>
</comment>
<reference evidence="1 2" key="1">
    <citation type="submission" date="2024-01" db="EMBL/GenBank/DDBJ databases">
        <title>Genome assemblies of Stephania.</title>
        <authorList>
            <person name="Yang L."/>
        </authorList>
    </citation>
    <scope>NUCLEOTIDE SEQUENCE [LARGE SCALE GENOMIC DNA]</scope>
    <source>
        <strain evidence="1">QJT</strain>
        <tissue evidence="1">Leaf</tissue>
    </source>
</reference>
<evidence type="ECO:0000313" key="1">
    <source>
        <dbReference type="EMBL" id="KAK9145673.1"/>
    </source>
</evidence>
<evidence type="ECO:0000313" key="2">
    <source>
        <dbReference type="Proteomes" id="UP001417504"/>
    </source>
</evidence>
<dbReference type="EMBL" id="JBBNAE010000002">
    <property type="protein sequence ID" value="KAK9145673.1"/>
    <property type="molecule type" value="Genomic_DNA"/>
</dbReference>
<dbReference type="AlphaFoldDB" id="A0AAP0PI41"/>
<protein>
    <submittedName>
        <fullName evidence="1">Uncharacterized protein</fullName>
    </submittedName>
</protein>
<dbReference type="Proteomes" id="UP001417504">
    <property type="component" value="Unassembled WGS sequence"/>
</dbReference>
<name>A0AAP0PI41_9MAGN</name>
<organism evidence="1 2">
    <name type="scientific">Stephania japonica</name>
    <dbReference type="NCBI Taxonomy" id="461633"/>
    <lineage>
        <taxon>Eukaryota</taxon>
        <taxon>Viridiplantae</taxon>
        <taxon>Streptophyta</taxon>
        <taxon>Embryophyta</taxon>
        <taxon>Tracheophyta</taxon>
        <taxon>Spermatophyta</taxon>
        <taxon>Magnoliopsida</taxon>
        <taxon>Ranunculales</taxon>
        <taxon>Menispermaceae</taxon>
        <taxon>Menispermoideae</taxon>
        <taxon>Cissampelideae</taxon>
        <taxon>Stephania</taxon>
    </lineage>
</organism>
<gene>
    <name evidence="1" type="ORF">Sjap_005576</name>
</gene>
<proteinExistence type="predicted"/>